<dbReference type="GeneID" id="78296518"/>
<dbReference type="EMBL" id="QEKH01000029">
    <property type="protein sequence ID" value="PVY38008.1"/>
    <property type="molecule type" value="Genomic_DNA"/>
</dbReference>
<comment type="caution">
    <text evidence="8">The sequence shown here is derived from an EMBL/GenBank/DDBJ whole genome shotgun (WGS) entry which is preliminary data.</text>
</comment>
<dbReference type="PANTHER" id="PTHR13932">
    <property type="entry name" value="COPROPORPHYRINIGEN III OXIDASE"/>
    <property type="match status" value="1"/>
</dbReference>
<dbReference type="InterPro" id="IPR013785">
    <property type="entry name" value="Aldolase_TIM"/>
</dbReference>
<evidence type="ECO:0000313" key="8">
    <source>
        <dbReference type="EMBL" id="PVY38008.1"/>
    </source>
</evidence>
<dbReference type="InterPro" id="IPR007197">
    <property type="entry name" value="rSAM"/>
</dbReference>
<feature type="region of interest" description="Disordered" evidence="6">
    <location>
        <begin position="1"/>
        <end position="24"/>
    </location>
</feature>
<reference evidence="8 9" key="1">
    <citation type="submission" date="2018-04" db="EMBL/GenBank/DDBJ databases">
        <title>Genomic Encyclopedia of Type Strains, Phase IV (KMG-IV): sequencing the most valuable type-strain genomes for metagenomic binning, comparative biology and taxonomic classification.</title>
        <authorList>
            <person name="Goeker M."/>
        </authorList>
    </citation>
    <scope>NUCLEOTIDE SEQUENCE [LARGE SCALE GENOMIC DNA]</scope>
    <source>
        <strain evidence="8 9">DSM 14823</strain>
    </source>
</reference>
<dbReference type="InterPro" id="IPR058240">
    <property type="entry name" value="rSAM_sf"/>
</dbReference>
<keyword evidence="9" id="KW-1185">Reference proteome</keyword>
<evidence type="ECO:0000256" key="3">
    <source>
        <dbReference type="ARBA" id="ARBA00022723"/>
    </source>
</evidence>
<evidence type="ECO:0000259" key="7">
    <source>
        <dbReference type="PROSITE" id="PS51918"/>
    </source>
</evidence>
<dbReference type="InterPro" id="IPR006638">
    <property type="entry name" value="Elp3/MiaA/NifB-like_rSAM"/>
</dbReference>
<comment type="cofactor">
    <cofactor evidence="1">
        <name>[4Fe-4S] cluster</name>
        <dbReference type="ChEBI" id="CHEBI:49883"/>
    </cofactor>
</comment>
<keyword evidence="2" id="KW-0949">S-adenosyl-L-methionine</keyword>
<keyword evidence="3" id="KW-0479">Metal-binding</keyword>
<accession>A0A2U1ANQ2</accession>
<dbReference type="GO" id="GO:0005737">
    <property type="term" value="C:cytoplasm"/>
    <property type="evidence" value="ECO:0007669"/>
    <property type="project" value="TreeGrafter"/>
</dbReference>
<keyword evidence="5" id="KW-0411">Iron-sulfur</keyword>
<sequence>MNNPALSRKPSRGLMGFPSEPQEHPQTVWAEALADDDGGRRTLYLHIPFCRSRCSFCLFYSGSATDSERAGYVRLLAKELNDWAERLPPSPINAVYFGGGTPSDLAPQEMELLLGILRSRYPLANDCEITLESRLNGLTDRKIDAAIANGVNRFSLGVQTFDTELRRRLGRVSDRETVLDTLGRLTARNQASVAVDLLYGLPGQTPELLLADLETLLNSGVSGLSFYRLNVRPTSELAGQLAAGTMPPVPPEETIYRLYELAEERLEAAGVKRLSFKHFSFDPRERNLFNEISAWKVPCLPFGLKARGRLGAYQFRQTVDMAVYRSCVETGAKPVERAGKLPPDYPVAFRLTGQLNSRMTADPAFIAAAAPPELRETVRRVLCKQLSELEREGLTAATTYGGWKLTRMGRFRFYPVATRLLEEIAKCWEMESK</sequence>
<dbReference type="GO" id="GO:0051539">
    <property type="term" value="F:4 iron, 4 sulfur cluster binding"/>
    <property type="evidence" value="ECO:0007669"/>
    <property type="project" value="TreeGrafter"/>
</dbReference>
<dbReference type="AlphaFoldDB" id="A0A2U1ANQ2"/>
<evidence type="ECO:0000256" key="6">
    <source>
        <dbReference type="SAM" id="MobiDB-lite"/>
    </source>
</evidence>
<dbReference type="SUPFAM" id="SSF102114">
    <property type="entry name" value="Radical SAM enzymes"/>
    <property type="match status" value="1"/>
</dbReference>
<evidence type="ECO:0000256" key="2">
    <source>
        <dbReference type="ARBA" id="ARBA00022691"/>
    </source>
</evidence>
<dbReference type="SFLD" id="SFLDS00029">
    <property type="entry name" value="Radical_SAM"/>
    <property type="match status" value="1"/>
</dbReference>
<dbReference type="CDD" id="cd01335">
    <property type="entry name" value="Radical_SAM"/>
    <property type="match status" value="1"/>
</dbReference>
<dbReference type="RefSeq" id="WP_165833124.1">
    <property type="nucleotide sequence ID" value="NZ_CABMMC010000042.1"/>
</dbReference>
<dbReference type="PANTHER" id="PTHR13932:SF9">
    <property type="entry name" value="COPROPORPHYRINOGEN III OXIDASE"/>
    <property type="match status" value="1"/>
</dbReference>
<dbReference type="Pfam" id="PF04055">
    <property type="entry name" value="Radical_SAM"/>
    <property type="match status" value="1"/>
</dbReference>
<feature type="domain" description="Radical SAM core" evidence="7">
    <location>
        <begin position="35"/>
        <end position="272"/>
    </location>
</feature>
<dbReference type="Gene3D" id="3.20.20.70">
    <property type="entry name" value="Aldolase class I"/>
    <property type="match status" value="1"/>
</dbReference>
<dbReference type="SFLD" id="SFLDG01065">
    <property type="entry name" value="anaerobic_coproporphyrinogen-I"/>
    <property type="match status" value="1"/>
</dbReference>
<dbReference type="GO" id="GO:0046872">
    <property type="term" value="F:metal ion binding"/>
    <property type="evidence" value="ECO:0007669"/>
    <property type="project" value="UniProtKB-KW"/>
</dbReference>
<evidence type="ECO:0000256" key="1">
    <source>
        <dbReference type="ARBA" id="ARBA00001966"/>
    </source>
</evidence>
<protein>
    <submittedName>
        <fullName evidence="8">Oxygen-independent coproporphyrinogen-3 oxidase</fullName>
    </submittedName>
</protein>
<dbReference type="PROSITE" id="PS51918">
    <property type="entry name" value="RADICAL_SAM"/>
    <property type="match status" value="1"/>
</dbReference>
<evidence type="ECO:0000256" key="4">
    <source>
        <dbReference type="ARBA" id="ARBA00023004"/>
    </source>
</evidence>
<evidence type="ECO:0000313" key="9">
    <source>
        <dbReference type="Proteomes" id="UP000245959"/>
    </source>
</evidence>
<proteinExistence type="predicted"/>
<dbReference type="SMART" id="SM00729">
    <property type="entry name" value="Elp3"/>
    <property type="match status" value="1"/>
</dbReference>
<keyword evidence="4" id="KW-0408">Iron</keyword>
<dbReference type="GO" id="GO:0003824">
    <property type="term" value="F:catalytic activity"/>
    <property type="evidence" value="ECO:0007669"/>
    <property type="project" value="InterPro"/>
</dbReference>
<organism evidence="8 9">
    <name type="scientific">Victivallis vadensis</name>
    <dbReference type="NCBI Taxonomy" id="172901"/>
    <lineage>
        <taxon>Bacteria</taxon>
        <taxon>Pseudomonadati</taxon>
        <taxon>Lentisphaerota</taxon>
        <taxon>Lentisphaeria</taxon>
        <taxon>Victivallales</taxon>
        <taxon>Victivallaceae</taxon>
        <taxon>Victivallis</taxon>
    </lineage>
</organism>
<dbReference type="InterPro" id="IPR034505">
    <property type="entry name" value="Coproporphyrinogen-III_oxidase"/>
</dbReference>
<evidence type="ECO:0000256" key="5">
    <source>
        <dbReference type="ARBA" id="ARBA00023014"/>
    </source>
</evidence>
<dbReference type="GO" id="GO:0006779">
    <property type="term" value="P:porphyrin-containing compound biosynthetic process"/>
    <property type="evidence" value="ECO:0007669"/>
    <property type="project" value="TreeGrafter"/>
</dbReference>
<dbReference type="Proteomes" id="UP000245959">
    <property type="component" value="Unassembled WGS sequence"/>
</dbReference>
<name>A0A2U1ANQ2_9BACT</name>
<gene>
    <name evidence="8" type="ORF">C8D82_12930</name>
</gene>